<accession>A0A9P5VHX2</accession>
<proteinExistence type="predicted"/>
<protein>
    <submittedName>
        <fullName evidence="1">Uncharacterized protein</fullName>
    </submittedName>
</protein>
<gene>
    <name evidence="1" type="ORF">BG006_011500</name>
</gene>
<dbReference type="Proteomes" id="UP000696485">
    <property type="component" value="Unassembled WGS sequence"/>
</dbReference>
<dbReference type="EMBL" id="JAAAUY010000997">
    <property type="protein sequence ID" value="KAF9324981.1"/>
    <property type="molecule type" value="Genomic_DNA"/>
</dbReference>
<reference evidence="1" key="1">
    <citation type="journal article" date="2020" name="Fungal Divers.">
        <title>Resolving the Mortierellaceae phylogeny through synthesis of multi-gene phylogenetics and phylogenomics.</title>
        <authorList>
            <person name="Vandepol N."/>
            <person name="Liber J."/>
            <person name="Desiro A."/>
            <person name="Na H."/>
            <person name="Kennedy M."/>
            <person name="Barry K."/>
            <person name="Grigoriev I.V."/>
            <person name="Miller A.N."/>
            <person name="O'Donnell K."/>
            <person name="Stajich J.E."/>
            <person name="Bonito G."/>
        </authorList>
    </citation>
    <scope>NUCLEOTIDE SEQUENCE</scope>
    <source>
        <strain evidence="1">NVP1</strain>
    </source>
</reference>
<dbReference type="AlphaFoldDB" id="A0A9P5VHX2"/>
<evidence type="ECO:0000313" key="2">
    <source>
        <dbReference type="Proteomes" id="UP000696485"/>
    </source>
</evidence>
<comment type="caution">
    <text evidence="1">The sequence shown here is derived from an EMBL/GenBank/DDBJ whole genome shotgun (WGS) entry which is preliminary data.</text>
</comment>
<keyword evidence="2" id="KW-1185">Reference proteome</keyword>
<sequence>MAEDILFHISNAITVPPNFRARLSHIRKSYTFTTYSHFCIITQGKIQGLNQIGMNASAAAGSIALASVQDGDKYTFTLLLQPRSRKSPLPVGTPYTSTAPRATVSTFRPYMPSRPVTADTAATAVQVYAGVDQKVFAATTFSFFGDTRIYGGEGGGGFGGLGAGGEFEGLGAGGGFGGLGVGGGGGWLSTGGDPQQQAEATSLLQDPDTVHIYHCGSKIAHLGKGLVVSTTGFQKYPRILRTVKQVKELQQLMFPARKSSSNFASGGGGGMDGDNSSVVLYMSCLSWNALRGAIEFAMIQTLRFQCTQDRTYDRSPEAFRELPHISGVAMELDMNDLLHECSALILDR</sequence>
<organism evidence="1 2">
    <name type="scientific">Podila minutissima</name>
    <dbReference type="NCBI Taxonomy" id="64525"/>
    <lineage>
        <taxon>Eukaryota</taxon>
        <taxon>Fungi</taxon>
        <taxon>Fungi incertae sedis</taxon>
        <taxon>Mucoromycota</taxon>
        <taxon>Mortierellomycotina</taxon>
        <taxon>Mortierellomycetes</taxon>
        <taxon>Mortierellales</taxon>
        <taxon>Mortierellaceae</taxon>
        <taxon>Podila</taxon>
    </lineage>
</organism>
<evidence type="ECO:0000313" key="1">
    <source>
        <dbReference type="EMBL" id="KAF9324981.1"/>
    </source>
</evidence>
<name>A0A9P5VHX2_9FUNG</name>